<dbReference type="GeneID" id="18259037"/>
<dbReference type="Pfam" id="PF23658">
    <property type="entry name" value="PDZ_CPAF_rel"/>
    <property type="match status" value="1"/>
</dbReference>
<dbReference type="STRING" id="759272.G0SBE5"/>
<feature type="domain" description="CPAF-like PDZ" evidence="2">
    <location>
        <begin position="168"/>
        <end position="286"/>
    </location>
</feature>
<protein>
    <recommendedName>
        <fullName evidence="2">CPAF-like PDZ domain-containing protein</fullName>
    </recommendedName>
</protein>
<keyword evidence="4" id="KW-1185">Reference proteome</keyword>
<dbReference type="PANTHER" id="PTHR37049">
    <property type="entry name" value="PEPTIDASE S41 FAMILY PROTEIN"/>
    <property type="match status" value="1"/>
</dbReference>
<evidence type="ECO:0000313" key="3">
    <source>
        <dbReference type="EMBL" id="EGS19525.1"/>
    </source>
</evidence>
<feature type="signal peptide" evidence="1">
    <location>
        <begin position="1"/>
        <end position="17"/>
    </location>
</feature>
<evidence type="ECO:0000256" key="1">
    <source>
        <dbReference type="SAM" id="SignalP"/>
    </source>
</evidence>
<dbReference type="Gene3D" id="3.90.226.10">
    <property type="entry name" value="2-enoyl-CoA Hydratase, Chain A, domain 1"/>
    <property type="match status" value="1"/>
</dbReference>
<gene>
    <name evidence="3" type="ORF">CTHT_0049990</name>
</gene>
<sequence>MKIITVLAGGLASLATAAPHKRSEPCSLIREKVEKWYKDNDIVANPPSNSPLERFLIPSAPPAPIPPSLAIACLQTVHLHKDAALEQLRFLRALVEWQSTIDYLKDPPKGYLSEGVDLVAGLEEIARYLEEDRYDTDFGWLWDVEALVARARDGHLVYKTLLWNLFTFVPGVQFVSVSKDGAELPEIYVYEDINHTIHGYTPSPVTHIDHLPAYEYLSRLAVLNGGAHDPDARYNSLFPSITRQASVLHVDPAIYPIAALPDETIVTLSNGTKLVYENVAYVRANFSGISTGEDLWKVYGDGSSTAPQPLSWDIYRAAAFNYTSDLALYPPNPVAVTPDGLVAGWLPDTPELKDTAILKVTSFSEVTHPDIATGNNTEEVSSLGEHFAEVVIETIIKAKKAGREKLVIDLQDNGGGLIINLLTLYFSLFPPAQDEPAEFPLIWQARVHDQLTLIGESAFNATEGKLPWAISQFIPAFSPPDNFTTFQDFFGPVANPAHWNTSFSTFPAQLNASFWQDPEAFGANWTSPPFKPENIVLLTDGLCASACALFVDALTHSPRHKGIKTVVVGGRPLKKPMQSVGMVRGRPLGTLQAFDELDLPEIEAIRSEDDPLLAKDGKTLLLPPTNSSIYRPPIRVVGRDELGTWGTSIAVNLMNVAPCPEDDDPEWVGVPMQVRYSAAQCKVFETWETVRDVERLWKNVRKVAWERGKCVEGSSTGEGGTIGDTILGYEEGVEDEKKLGELPGWIGE</sequence>
<dbReference type="OrthoDB" id="27214at2759"/>
<dbReference type="SUPFAM" id="SSF52096">
    <property type="entry name" value="ClpP/crotonase"/>
    <property type="match status" value="1"/>
</dbReference>
<dbReference type="HOGENOM" id="CLU_014251_1_1_1"/>
<organism evidence="4">
    <name type="scientific">Chaetomium thermophilum (strain DSM 1495 / CBS 144.50 / IMI 039719)</name>
    <name type="common">Thermochaetoides thermophila</name>
    <dbReference type="NCBI Taxonomy" id="759272"/>
    <lineage>
        <taxon>Eukaryota</taxon>
        <taxon>Fungi</taxon>
        <taxon>Dikarya</taxon>
        <taxon>Ascomycota</taxon>
        <taxon>Pezizomycotina</taxon>
        <taxon>Sordariomycetes</taxon>
        <taxon>Sordariomycetidae</taxon>
        <taxon>Sordariales</taxon>
        <taxon>Chaetomiaceae</taxon>
        <taxon>Thermochaetoides</taxon>
    </lineage>
</organism>
<dbReference type="EMBL" id="GL988044">
    <property type="protein sequence ID" value="EGS19525.1"/>
    <property type="molecule type" value="Genomic_DNA"/>
</dbReference>
<reference evidence="3 4" key="1">
    <citation type="journal article" date="2011" name="Cell">
        <title>Insight into structure and assembly of the nuclear pore complex by utilizing the genome of a eukaryotic thermophile.</title>
        <authorList>
            <person name="Amlacher S."/>
            <person name="Sarges P."/>
            <person name="Flemming D."/>
            <person name="van Noort V."/>
            <person name="Kunze R."/>
            <person name="Devos D.P."/>
            <person name="Arumugam M."/>
            <person name="Bork P."/>
            <person name="Hurt E."/>
        </authorList>
    </citation>
    <scope>NUCLEOTIDE SEQUENCE [LARGE SCALE GENOMIC DNA]</scope>
    <source>
        <strain evidence="4">DSM 1495 / CBS 144.50 / IMI 039719</strain>
    </source>
</reference>
<dbReference type="InterPro" id="IPR029045">
    <property type="entry name" value="ClpP/crotonase-like_dom_sf"/>
</dbReference>
<dbReference type="RefSeq" id="XP_006695347.1">
    <property type="nucleotide sequence ID" value="XM_006695284.1"/>
</dbReference>
<accession>G0SBE5</accession>
<dbReference type="InterPro" id="IPR052766">
    <property type="entry name" value="S41A_metabolite_peptidase"/>
</dbReference>
<dbReference type="AlphaFoldDB" id="G0SBE5"/>
<feature type="chain" id="PRO_5003409025" description="CPAF-like PDZ domain-containing protein" evidence="1">
    <location>
        <begin position="18"/>
        <end position="748"/>
    </location>
</feature>
<evidence type="ECO:0000313" key="4">
    <source>
        <dbReference type="Proteomes" id="UP000008066"/>
    </source>
</evidence>
<name>G0SBE5_CHATD</name>
<dbReference type="PANTHER" id="PTHR37049:SF4">
    <property type="entry name" value="RHODANESE DOMAIN-CONTAINING PROTEIN"/>
    <property type="match status" value="1"/>
</dbReference>
<dbReference type="eggNOG" id="ENOG502S4FW">
    <property type="taxonomic scope" value="Eukaryota"/>
</dbReference>
<dbReference type="Proteomes" id="UP000008066">
    <property type="component" value="Unassembled WGS sequence"/>
</dbReference>
<dbReference type="KEGG" id="cthr:CTHT_0049990"/>
<dbReference type="InterPro" id="IPR056186">
    <property type="entry name" value="PDZ_CPAF-rel"/>
</dbReference>
<evidence type="ECO:0000259" key="2">
    <source>
        <dbReference type="Pfam" id="PF23658"/>
    </source>
</evidence>
<keyword evidence="1" id="KW-0732">Signal</keyword>
<dbReference type="OMA" id="PANCRIM"/>
<proteinExistence type="predicted"/>